<sequence>MTANADQFLTVTARLTYVAGRLTGKAYELILPKTRYGVPDFLDYPEMLAYLENAFGDPDRIQNAQNKLYQLKQRNQDFSTFFSEFQCLALEGEMPKDALTSLLFQGISRELQDMLLHSLTPSWRYRDYANHLQALDNRFRQHQ</sequence>
<evidence type="ECO:0000313" key="2">
    <source>
        <dbReference type="Proteomes" id="UP001295740"/>
    </source>
</evidence>
<dbReference type="EMBL" id="CAUWAG010000010">
    <property type="protein sequence ID" value="CAJ2506653.1"/>
    <property type="molecule type" value="Genomic_DNA"/>
</dbReference>
<protein>
    <submittedName>
        <fullName evidence="1">Uu.00g078390.m01.CDS01</fullName>
    </submittedName>
</protein>
<dbReference type="Proteomes" id="UP001295740">
    <property type="component" value="Unassembled WGS sequence"/>
</dbReference>
<organism evidence="1 2">
    <name type="scientific">Anthostomella pinea</name>
    <dbReference type="NCBI Taxonomy" id="933095"/>
    <lineage>
        <taxon>Eukaryota</taxon>
        <taxon>Fungi</taxon>
        <taxon>Dikarya</taxon>
        <taxon>Ascomycota</taxon>
        <taxon>Pezizomycotina</taxon>
        <taxon>Sordariomycetes</taxon>
        <taxon>Xylariomycetidae</taxon>
        <taxon>Xylariales</taxon>
        <taxon>Xylariaceae</taxon>
        <taxon>Anthostomella</taxon>
    </lineage>
</organism>
<evidence type="ECO:0000313" key="1">
    <source>
        <dbReference type="EMBL" id="CAJ2506653.1"/>
    </source>
</evidence>
<name>A0AAI8VF85_9PEZI</name>
<proteinExistence type="predicted"/>
<reference evidence="1" key="1">
    <citation type="submission" date="2023-10" db="EMBL/GenBank/DDBJ databases">
        <authorList>
            <person name="Hackl T."/>
        </authorList>
    </citation>
    <scope>NUCLEOTIDE SEQUENCE</scope>
</reference>
<comment type="caution">
    <text evidence="1">The sequence shown here is derived from an EMBL/GenBank/DDBJ whole genome shotgun (WGS) entry which is preliminary data.</text>
</comment>
<dbReference type="AlphaFoldDB" id="A0AAI8VF85"/>
<accession>A0AAI8VF85</accession>
<keyword evidence="2" id="KW-1185">Reference proteome</keyword>
<gene>
    <name evidence="1" type="ORF">KHLLAP_LOCUS7121</name>
</gene>